<accession>A0A1L3MVW1</accession>
<keyword evidence="5" id="KW-0408">Iron</keyword>
<evidence type="ECO:0000256" key="4">
    <source>
        <dbReference type="ARBA" id="ARBA00022496"/>
    </source>
</evidence>
<dbReference type="GO" id="GO:0005524">
    <property type="term" value="F:ATP binding"/>
    <property type="evidence" value="ECO:0007669"/>
    <property type="project" value="InterPro"/>
</dbReference>
<dbReference type="Proteomes" id="UP000181936">
    <property type="component" value="Chromosome"/>
</dbReference>
<keyword evidence="2" id="KW-0813">Transport</keyword>
<keyword evidence="10" id="KW-1185">Reference proteome</keyword>
<dbReference type="SUPFAM" id="SSF52540">
    <property type="entry name" value="P-loop containing nucleoside triphosphate hydrolases"/>
    <property type="match status" value="1"/>
</dbReference>
<evidence type="ECO:0000259" key="8">
    <source>
        <dbReference type="SMART" id="SM00382"/>
    </source>
</evidence>
<keyword evidence="4" id="KW-0410">Iron transport</keyword>
<evidence type="ECO:0000256" key="5">
    <source>
        <dbReference type="ARBA" id="ARBA00023004"/>
    </source>
</evidence>
<dbReference type="InterPro" id="IPR051535">
    <property type="entry name" value="Siderophore_ABC-ATPase"/>
</dbReference>
<dbReference type="InterPro" id="IPR038729">
    <property type="entry name" value="Rad50/SbcC_AAA"/>
</dbReference>
<dbReference type="Pfam" id="PF13476">
    <property type="entry name" value="AAA_23"/>
    <property type="match status" value="1"/>
</dbReference>
<organism evidence="9 10">
    <name type="scientific">Bacillus weihaiensis</name>
    <dbReference type="NCBI Taxonomy" id="1547283"/>
    <lineage>
        <taxon>Bacteria</taxon>
        <taxon>Bacillati</taxon>
        <taxon>Bacillota</taxon>
        <taxon>Bacilli</taxon>
        <taxon>Bacillales</taxon>
        <taxon>Bacillaceae</taxon>
        <taxon>Bacillus</taxon>
    </lineage>
</organism>
<dbReference type="PANTHER" id="PTHR42771:SF2">
    <property type="entry name" value="IRON(3+)-HYDROXAMATE IMPORT ATP-BINDING PROTEIN FHUC"/>
    <property type="match status" value="1"/>
</dbReference>
<evidence type="ECO:0000256" key="6">
    <source>
        <dbReference type="ARBA" id="ARBA00023065"/>
    </source>
</evidence>
<dbReference type="GO" id="GO:0005886">
    <property type="term" value="C:plasma membrane"/>
    <property type="evidence" value="ECO:0007669"/>
    <property type="project" value="UniProtKB-SubCell"/>
</dbReference>
<dbReference type="GO" id="GO:0006826">
    <property type="term" value="P:iron ion transport"/>
    <property type="evidence" value="ECO:0007669"/>
    <property type="project" value="UniProtKB-KW"/>
</dbReference>
<dbReference type="OrthoDB" id="9784297at2"/>
<dbReference type="InterPro" id="IPR003959">
    <property type="entry name" value="ATPase_AAA_core"/>
</dbReference>
<gene>
    <name evidence="9" type="ORF">A9C19_17945</name>
</gene>
<dbReference type="SMART" id="SM00382">
    <property type="entry name" value="AAA"/>
    <property type="match status" value="1"/>
</dbReference>
<sequence>MEVNMNRSHYIRRLSLKREDVPSFERYPFHLPSIKKLTELEFHPNVTFIIGENGMGKSTLLEAIALSIGFNAEGGTLNFNFSTFDSHSELERFVRIAKGTVRPKDGFFLRAESFYNVASTIQKLDEEPGYGAPVIDSYGGVSLHEQSHGEAFFSTFNHRFRGDGIYILDEPEAALSPLRQLSMLTRIQELVTNRSQFIIATHSPIIMAYPSAKIIELSEDGLQEKKLEETNHFQIMKQFFDDKDRLLHHLFQE</sequence>
<evidence type="ECO:0000313" key="9">
    <source>
        <dbReference type="EMBL" id="APH06462.1"/>
    </source>
</evidence>
<protein>
    <submittedName>
        <fullName evidence="9">AAA family ATPase</fullName>
    </submittedName>
</protein>
<dbReference type="InterPro" id="IPR027417">
    <property type="entry name" value="P-loop_NTPase"/>
</dbReference>
<dbReference type="GO" id="GO:0016887">
    <property type="term" value="F:ATP hydrolysis activity"/>
    <property type="evidence" value="ECO:0007669"/>
    <property type="project" value="InterPro"/>
</dbReference>
<dbReference type="EMBL" id="CP016020">
    <property type="protein sequence ID" value="APH06462.1"/>
    <property type="molecule type" value="Genomic_DNA"/>
</dbReference>
<evidence type="ECO:0000256" key="1">
    <source>
        <dbReference type="ARBA" id="ARBA00004202"/>
    </source>
</evidence>
<keyword evidence="7" id="KW-0472">Membrane</keyword>
<feature type="domain" description="AAA+ ATPase" evidence="8">
    <location>
        <begin position="43"/>
        <end position="222"/>
    </location>
</feature>
<dbReference type="Gene3D" id="3.40.50.300">
    <property type="entry name" value="P-loop containing nucleotide triphosphate hydrolases"/>
    <property type="match status" value="2"/>
</dbReference>
<dbReference type="GO" id="GO:0006302">
    <property type="term" value="P:double-strand break repair"/>
    <property type="evidence" value="ECO:0007669"/>
    <property type="project" value="InterPro"/>
</dbReference>
<evidence type="ECO:0000256" key="7">
    <source>
        <dbReference type="ARBA" id="ARBA00023136"/>
    </source>
</evidence>
<dbReference type="KEGG" id="bwh:A9C19_17945"/>
<proteinExistence type="predicted"/>
<dbReference type="Pfam" id="PF13304">
    <property type="entry name" value="AAA_21"/>
    <property type="match status" value="1"/>
</dbReference>
<keyword evidence="3" id="KW-1003">Cell membrane</keyword>
<name>A0A1L3MVW1_9BACI</name>
<reference evidence="9 10" key="1">
    <citation type="journal article" date="2016" name="Sci. Rep.">
        <title>Complete genome sequence and transcriptomic analysis of a novel marine strain Bacillus weihaiensis reveals the mechanism of brown algae degradation.</title>
        <authorList>
            <person name="Zhu Y."/>
            <person name="Chen P."/>
            <person name="Bao Y."/>
            <person name="Men Y."/>
            <person name="Zeng Y."/>
            <person name="Yang J."/>
            <person name="Sun J."/>
            <person name="Sun Y."/>
        </authorList>
    </citation>
    <scope>NUCLEOTIDE SEQUENCE [LARGE SCALE GENOMIC DNA]</scope>
    <source>
        <strain evidence="9 10">Alg07</strain>
    </source>
</reference>
<comment type="subcellular location">
    <subcellularLocation>
        <location evidence="1">Cell membrane</location>
        <topology evidence="1">Peripheral membrane protein</topology>
    </subcellularLocation>
</comment>
<evidence type="ECO:0000313" key="10">
    <source>
        <dbReference type="Proteomes" id="UP000181936"/>
    </source>
</evidence>
<keyword evidence="6" id="KW-0406">Ion transport</keyword>
<dbReference type="PANTHER" id="PTHR42771">
    <property type="entry name" value="IRON(3+)-HYDROXAMATE IMPORT ATP-BINDING PROTEIN FHUC"/>
    <property type="match status" value="1"/>
</dbReference>
<evidence type="ECO:0000256" key="2">
    <source>
        <dbReference type="ARBA" id="ARBA00022448"/>
    </source>
</evidence>
<dbReference type="InterPro" id="IPR003593">
    <property type="entry name" value="AAA+_ATPase"/>
</dbReference>
<dbReference type="AlphaFoldDB" id="A0A1L3MVW1"/>
<evidence type="ECO:0000256" key="3">
    <source>
        <dbReference type="ARBA" id="ARBA00022475"/>
    </source>
</evidence>
<dbReference type="STRING" id="1547283.A9C19_17945"/>